<evidence type="ECO:0000313" key="3">
    <source>
        <dbReference type="Proteomes" id="UP000000709"/>
    </source>
</evidence>
<dbReference type="eggNOG" id="KOG3772">
    <property type="taxonomic scope" value="Eukaryota"/>
</dbReference>
<dbReference type="PANTHER" id="PTHR10828:SF38">
    <property type="entry name" value="ARSENICAL-RESISTANCE PROTEIN 2-RELATED"/>
    <property type="match status" value="1"/>
</dbReference>
<dbReference type="InParanoid" id="G3ASM2"/>
<dbReference type="Proteomes" id="UP000000709">
    <property type="component" value="Unassembled WGS sequence"/>
</dbReference>
<dbReference type="InterPro" id="IPR001763">
    <property type="entry name" value="Rhodanese-like_dom"/>
</dbReference>
<dbReference type="PROSITE" id="PS50206">
    <property type="entry name" value="RHODANESE_3"/>
    <property type="match status" value="1"/>
</dbReference>
<dbReference type="AlphaFoldDB" id="G3ASM2"/>
<dbReference type="GO" id="GO:0004792">
    <property type="term" value="F:thiosulfate-cyanide sulfurtransferase activity"/>
    <property type="evidence" value="ECO:0007669"/>
    <property type="project" value="EnsemblFungi"/>
</dbReference>
<dbReference type="HOGENOM" id="CLU_107716_1_0_1"/>
<dbReference type="PANTHER" id="PTHR10828">
    <property type="entry name" value="M-PHASE INDUCER PHOSPHATASE DUAL SPECIFICITY PHOSPHATASE CDC25"/>
    <property type="match status" value="1"/>
</dbReference>
<keyword evidence="3" id="KW-1185">Reference proteome</keyword>
<protein>
    <recommendedName>
        <fullName evidence="1">Rhodanese domain-containing protein</fullName>
    </recommendedName>
</protein>
<gene>
    <name evidence="2" type="ORF">SPAPADRAFT_142679</name>
</gene>
<proteinExistence type="predicted"/>
<sequence length="148" mass="16842">MTTYALSDLKYIRPSTLRTWFRGGSSPHGSGKFAIIDVRDDDYVGGHIKGSCNYPATNFISLLPSLRKSLYEKKVDDVVFHCMLSQARGPSSALKFLRSLNTIDDPELQEFFKNVHVYVLKGGFQRWAREYGEDSSVTEDFAADLWNY</sequence>
<dbReference type="GO" id="GO:0005634">
    <property type="term" value="C:nucleus"/>
    <property type="evidence" value="ECO:0007669"/>
    <property type="project" value="TreeGrafter"/>
</dbReference>
<accession>G3ASM2</accession>
<dbReference type="SUPFAM" id="SSF52821">
    <property type="entry name" value="Rhodanese/Cell cycle control phosphatase"/>
    <property type="match status" value="1"/>
</dbReference>
<dbReference type="OrthoDB" id="102559at2759"/>
<dbReference type="KEGG" id="spaa:SPAPADRAFT_142679"/>
<dbReference type="SMART" id="SM00450">
    <property type="entry name" value="RHOD"/>
    <property type="match status" value="1"/>
</dbReference>
<name>G3ASM2_SPAPN</name>
<dbReference type="OMA" id="RCTNIPC"/>
<reference evidence="2 3" key="1">
    <citation type="journal article" date="2011" name="Proc. Natl. Acad. Sci. U.S.A.">
        <title>Comparative genomics of xylose-fermenting fungi for enhanced biofuel production.</title>
        <authorList>
            <person name="Wohlbach D.J."/>
            <person name="Kuo A."/>
            <person name="Sato T.K."/>
            <person name="Potts K.M."/>
            <person name="Salamov A.A."/>
            <person name="LaButti K.M."/>
            <person name="Sun H."/>
            <person name="Clum A."/>
            <person name="Pangilinan J.L."/>
            <person name="Lindquist E.A."/>
            <person name="Lucas S."/>
            <person name="Lapidus A."/>
            <person name="Jin M."/>
            <person name="Gunawan C."/>
            <person name="Balan V."/>
            <person name="Dale B.E."/>
            <person name="Jeffries T.W."/>
            <person name="Zinkel R."/>
            <person name="Barry K.W."/>
            <person name="Grigoriev I.V."/>
            <person name="Gasch A.P."/>
        </authorList>
    </citation>
    <scope>NUCLEOTIDE SEQUENCE [LARGE SCALE GENOMIC DNA]</scope>
    <source>
        <strain evidence="3">NRRL Y-27907 / 11-Y1</strain>
    </source>
</reference>
<dbReference type="Gene3D" id="3.40.250.10">
    <property type="entry name" value="Rhodanese-like domain"/>
    <property type="match status" value="1"/>
</dbReference>
<organism evidence="3">
    <name type="scientific">Spathaspora passalidarum (strain NRRL Y-27907 / 11-Y1)</name>
    <dbReference type="NCBI Taxonomy" id="619300"/>
    <lineage>
        <taxon>Eukaryota</taxon>
        <taxon>Fungi</taxon>
        <taxon>Dikarya</taxon>
        <taxon>Ascomycota</taxon>
        <taxon>Saccharomycotina</taxon>
        <taxon>Pichiomycetes</taxon>
        <taxon>Debaryomycetaceae</taxon>
        <taxon>Spathaspora</taxon>
    </lineage>
</organism>
<dbReference type="FunCoup" id="G3ASM2">
    <property type="interactions" value="168"/>
</dbReference>
<dbReference type="Pfam" id="PF00581">
    <property type="entry name" value="Rhodanese"/>
    <property type="match status" value="1"/>
</dbReference>
<evidence type="ECO:0000259" key="1">
    <source>
        <dbReference type="PROSITE" id="PS50206"/>
    </source>
</evidence>
<dbReference type="InterPro" id="IPR036873">
    <property type="entry name" value="Rhodanese-like_dom_sf"/>
</dbReference>
<dbReference type="GeneID" id="18870471"/>
<evidence type="ECO:0000313" key="2">
    <source>
        <dbReference type="EMBL" id="EGW30708.1"/>
    </source>
</evidence>
<dbReference type="GO" id="GO:0004725">
    <property type="term" value="F:protein tyrosine phosphatase activity"/>
    <property type="evidence" value="ECO:0007669"/>
    <property type="project" value="TreeGrafter"/>
</dbReference>
<feature type="domain" description="Rhodanese" evidence="1">
    <location>
        <begin position="29"/>
        <end position="136"/>
    </location>
</feature>
<dbReference type="GO" id="GO:0005737">
    <property type="term" value="C:cytoplasm"/>
    <property type="evidence" value="ECO:0007669"/>
    <property type="project" value="TreeGrafter"/>
</dbReference>
<dbReference type="STRING" id="619300.G3ASM2"/>
<dbReference type="RefSeq" id="XP_007376741.1">
    <property type="nucleotide sequence ID" value="XM_007376679.1"/>
</dbReference>
<dbReference type="EMBL" id="GL996504">
    <property type="protein sequence ID" value="EGW30708.1"/>
    <property type="molecule type" value="Genomic_DNA"/>
</dbReference>